<dbReference type="EMBL" id="GEEE01005206">
    <property type="protein sequence ID" value="JAP58019.1"/>
    <property type="molecule type" value="Transcribed_RNA"/>
</dbReference>
<dbReference type="EMBL" id="GEEE01020732">
    <property type="protein sequence ID" value="JAP42493.1"/>
    <property type="molecule type" value="Transcribed_RNA"/>
</dbReference>
<keyword evidence="1" id="KW-0472">Membrane</keyword>
<organism evidence="2">
    <name type="scientific">Schistocephalus solidus</name>
    <name type="common">Tapeworm</name>
    <dbReference type="NCBI Taxonomy" id="70667"/>
    <lineage>
        <taxon>Eukaryota</taxon>
        <taxon>Metazoa</taxon>
        <taxon>Spiralia</taxon>
        <taxon>Lophotrochozoa</taxon>
        <taxon>Platyhelminthes</taxon>
        <taxon>Cestoda</taxon>
        <taxon>Eucestoda</taxon>
        <taxon>Diphyllobothriidea</taxon>
        <taxon>Diphyllobothriidae</taxon>
        <taxon>Schistocephalus</taxon>
    </lineage>
</organism>
<gene>
    <name evidence="2" type="ORF">TR117355</name>
</gene>
<accession>A0A0V0J7X8</accession>
<evidence type="ECO:0000256" key="1">
    <source>
        <dbReference type="SAM" id="Phobius"/>
    </source>
</evidence>
<dbReference type="EMBL" id="GEEE01021731">
    <property type="protein sequence ID" value="JAP41494.1"/>
    <property type="molecule type" value="Transcribed_RNA"/>
</dbReference>
<reference evidence="2" key="1">
    <citation type="submission" date="2016-01" db="EMBL/GenBank/DDBJ databases">
        <title>Reference transcriptome for the parasite Schistocephalus solidus: insights into the molecular evolution of parasitism.</title>
        <authorList>
            <person name="Hebert F.O."/>
            <person name="Grambauer S."/>
            <person name="Barber I."/>
            <person name="Landry C.R."/>
            <person name="Aubin-Horth N."/>
        </authorList>
    </citation>
    <scope>NUCLEOTIDE SEQUENCE</scope>
</reference>
<feature type="transmembrane region" description="Helical" evidence="1">
    <location>
        <begin position="32"/>
        <end position="51"/>
    </location>
</feature>
<sequence length="128" mass="14023">MASEDGRFVGVSPVLHLFFVRFVLLGKYQNDICVVIFTPFLVWMICASEFFERAVIGSVIGVANHLDSSRCCRSGLRTGKSSRSLGHPCCLLAFRKAGARIGHQEVMFRAGSKKKEAVVVIPTETTGT</sequence>
<keyword evidence="1" id="KW-0812">Transmembrane</keyword>
<evidence type="ECO:0000313" key="2">
    <source>
        <dbReference type="EMBL" id="JAP61851.1"/>
    </source>
</evidence>
<keyword evidence="1" id="KW-1133">Transmembrane helix</keyword>
<proteinExistence type="predicted"/>
<dbReference type="EMBL" id="GEEE01020539">
    <property type="protein sequence ID" value="JAP42686.1"/>
    <property type="molecule type" value="Transcribed_RNA"/>
</dbReference>
<name>A0A0V0J7X8_SCHSO</name>
<dbReference type="EMBL" id="GEEE01001374">
    <property type="protein sequence ID" value="JAP61851.1"/>
    <property type="molecule type" value="Transcribed_RNA"/>
</dbReference>
<protein>
    <submittedName>
        <fullName evidence="2">Uncharacterized protein</fullName>
    </submittedName>
</protein>
<dbReference type="AlphaFoldDB" id="A0A0V0J7X8"/>
<dbReference type="EMBL" id="GEEE01013165">
    <property type="protein sequence ID" value="JAP50060.1"/>
    <property type="molecule type" value="Transcribed_RNA"/>
</dbReference>
<feature type="transmembrane region" description="Helical" evidence="1">
    <location>
        <begin position="6"/>
        <end position="25"/>
    </location>
</feature>